<proteinExistence type="predicted"/>
<dbReference type="InterPro" id="IPR058148">
    <property type="entry name" value="M949_RS01915-like_dom"/>
</dbReference>
<accession>A0A1H6LJ48</accession>
<reference evidence="1 2" key="1">
    <citation type="submission" date="2016-10" db="EMBL/GenBank/DDBJ databases">
        <authorList>
            <person name="de Groot N.N."/>
        </authorList>
    </citation>
    <scope>NUCLEOTIDE SEQUENCE [LARGE SCALE GENOMIC DNA]</scope>
    <source>
        <strain evidence="1 2">CGMCC 1.10825</strain>
    </source>
</reference>
<sequence>MCFMIIIRKHIVLFLMLLAIVPFYGQNLPPFTSLDSDTLTWKDSQGIHLLLLEQSDVVTDEENGFSSQTIQATHWLKKVNGLQKTWSFQDGIKDCPVDIEAKFLAAPQFSDLDNNGLFEIWFIIQKSCKGDVSPSLIEVVMVNHKNAKYFLEAEQKLVFPNGSTDGGTYDLADFESLPEPFQDYALEYLFKNYEYKY</sequence>
<organism evidence="1 2">
    <name type="scientific">Paenimyroides marinum</name>
    <dbReference type="NCBI Taxonomy" id="1159016"/>
    <lineage>
        <taxon>Bacteria</taxon>
        <taxon>Pseudomonadati</taxon>
        <taxon>Bacteroidota</taxon>
        <taxon>Flavobacteriia</taxon>
        <taxon>Flavobacteriales</taxon>
        <taxon>Flavobacteriaceae</taxon>
        <taxon>Paenimyroides</taxon>
    </lineage>
</organism>
<name>A0A1H6LJ48_9FLAO</name>
<dbReference type="STRING" id="1159016.SAMN02927937_01783"/>
<gene>
    <name evidence="1" type="ORF">SAMN02927937_01783</name>
</gene>
<dbReference type="EMBL" id="FNXE01000023">
    <property type="protein sequence ID" value="SEH85367.1"/>
    <property type="molecule type" value="Genomic_DNA"/>
</dbReference>
<dbReference type="AlphaFoldDB" id="A0A1H6LJ48"/>
<dbReference type="Proteomes" id="UP000199634">
    <property type="component" value="Unassembled WGS sequence"/>
</dbReference>
<evidence type="ECO:0000313" key="2">
    <source>
        <dbReference type="Proteomes" id="UP000199634"/>
    </source>
</evidence>
<dbReference type="NCBIfam" id="NF046077">
    <property type="entry name" value="LPS_M949_RS01915"/>
    <property type="match status" value="1"/>
</dbReference>
<evidence type="ECO:0000313" key="1">
    <source>
        <dbReference type="EMBL" id="SEH85367.1"/>
    </source>
</evidence>
<keyword evidence="2" id="KW-1185">Reference proteome</keyword>
<protein>
    <submittedName>
        <fullName evidence="1">Uncharacterized protein</fullName>
    </submittedName>
</protein>